<dbReference type="GO" id="GO:0006935">
    <property type="term" value="P:chemotaxis"/>
    <property type="evidence" value="ECO:0007669"/>
    <property type="project" value="UniProtKB-KW"/>
</dbReference>
<evidence type="ECO:0000256" key="8">
    <source>
        <dbReference type="ARBA" id="ARBA00023224"/>
    </source>
</evidence>
<dbReference type="PANTHER" id="PTHR32089:SF114">
    <property type="entry name" value="METHYL-ACCEPTING CHEMOTAXIS PROTEIN MCPB"/>
    <property type="match status" value="1"/>
</dbReference>
<sequence length="659" mass="72983">MKFLNKWFTVSVRRQILVPFLSLLVISCVLISFFSYRNVIKVATSEQTRATAEQVHALNTSFGLFFEHMESTVNRLAAKDELDDISKKRSIILKELEQTTEHNHAIGSSYFGIEQSGKVLIYPKADLGADFDVRTRTWYQLAQKNPNQLVWTEPYKDARTGDMIVTLAKSVDDAGVVGIDITLATLTEMINETKLGESGFAFLLDQNGYYMAHPDAAKVTEDFSKDSLYAAMGEKEGSFIGNYYDEEKLIGYVTNETTGWKIVGLVDKSEIVGRANVILIPNLLVLGIIILVAIALASLASRFITRPIKQLRNTVRKMAEGDFTVKVDVQRSDEVGDLARSVNTMSESVHQALTRVEQISDQVAHSSKALATSAEETSAASNEVAVTMEEIASGATNQTEIIQVNEGAIQRVTRHITSIDQYAQKVAVDSKMMIEVSESGRQTVLEMKQQFEETTKNADTMSQAVHSLDARSHEISKIINTITNIASQTNLLALNAAIEAARAGEHGRGFAVVADEVRKLAEQTDQSTKEVTNIISTMQADTSHTVHLIGLTNTQIQHQGKAVIETEEAFYSIATMIQETFSKFTHMTSSLRDMIVQLEKTMENSEQLISISQETAAGTEEVSASIEQTAASMEQLNHLASDLEDMSHHLYNEIRKFKI</sequence>
<dbReference type="SMART" id="SM00304">
    <property type="entry name" value="HAMP"/>
    <property type="match status" value="1"/>
</dbReference>
<dbReference type="CDD" id="cd06225">
    <property type="entry name" value="HAMP"/>
    <property type="match status" value="1"/>
</dbReference>
<evidence type="ECO:0000313" key="16">
    <source>
        <dbReference type="Proteomes" id="UP000266016"/>
    </source>
</evidence>
<organism evidence="15 16">
    <name type="scientific">Peribacillus asahii</name>
    <dbReference type="NCBI Taxonomy" id="228899"/>
    <lineage>
        <taxon>Bacteria</taxon>
        <taxon>Bacillati</taxon>
        <taxon>Bacillota</taxon>
        <taxon>Bacilli</taxon>
        <taxon>Bacillales</taxon>
        <taxon>Bacillaceae</taxon>
        <taxon>Peribacillus</taxon>
    </lineage>
</organism>
<keyword evidence="3" id="KW-0488">Methylation</keyword>
<dbReference type="EMBL" id="QWVS01000012">
    <property type="protein sequence ID" value="RID87455.1"/>
    <property type="molecule type" value="Genomic_DNA"/>
</dbReference>
<evidence type="ECO:0000256" key="5">
    <source>
        <dbReference type="ARBA" id="ARBA00022692"/>
    </source>
</evidence>
<dbReference type="RefSeq" id="WP_119116291.1">
    <property type="nucleotide sequence ID" value="NZ_QWVS01000012.1"/>
</dbReference>
<evidence type="ECO:0000313" key="15">
    <source>
        <dbReference type="EMBL" id="RID87455.1"/>
    </source>
</evidence>
<evidence type="ECO:0000256" key="7">
    <source>
        <dbReference type="ARBA" id="ARBA00023136"/>
    </source>
</evidence>
<dbReference type="Proteomes" id="UP000266016">
    <property type="component" value="Unassembled WGS sequence"/>
</dbReference>
<dbReference type="SUPFAM" id="SSF103190">
    <property type="entry name" value="Sensory domain-like"/>
    <property type="match status" value="1"/>
</dbReference>
<gene>
    <name evidence="15" type="ORF">D1953_06185</name>
</gene>
<keyword evidence="8 10" id="KW-0807">Transducer</keyword>
<evidence type="ECO:0000256" key="12">
    <source>
        <dbReference type="SAM" id="Phobius"/>
    </source>
</evidence>
<keyword evidence="16" id="KW-1185">Reference proteome</keyword>
<evidence type="ECO:0000256" key="11">
    <source>
        <dbReference type="SAM" id="Coils"/>
    </source>
</evidence>
<dbReference type="InterPro" id="IPR029151">
    <property type="entry name" value="Sensor-like_sf"/>
</dbReference>
<dbReference type="InterPro" id="IPR004089">
    <property type="entry name" value="MCPsignal_dom"/>
</dbReference>
<accession>A0A398BBM7</accession>
<dbReference type="CDD" id="cd12913">
    <property type="entry name" value="PDC1_MCP_like"/>
    <property type="match status" value="1"/>
</dbReference>
<dbReference type="PANTHER" id="PTHR32089">
    <property type="entry name" value="METHYL-ACCEPTING CHEMOTAXIS PROTEIN MCPB"/>
    <property type="match status" value="1"/>
</dbReference>
<keyword evidence="5 12" id="KW-0812">Transmembrane</keyword>
<feature type="transmembrane region" description="Helical" evidence="12">
    <location>
        <begin position="283"/>
        <end position="304"/>
    </location>
</feature>
<evidence type="ECO:0000259" key="14">
    <source>
        <dbReference type="PROSITE" id="PS50885"/>
    </source>
</evidence>
<keyword evidence="6 12" id="KW-1133">Transmembrane helix</keyword>
<dbReference type="SMART" id="SM00283">
    <property type="entry name" value="MA"/>
    <property type="match status" value="1"/>
</dbReference>
<protein>
    <submittedName>
        <fullName evidence="15">Methyl-accepting chemotaxis protein</fullName>
    </submittedName>
</protein>
<dbReference type="Gene3D" id="3.30.450.20">
    <property type="entry name" value="PAS domain"/>
    <property type="match status" value="2"/>
</dbReference>
<dbReference type="CDD" id="cd12912">
    <property type="entry name" value="PDC2_MCP_like"/>
    <property type="match status" value="1"/>
</dbReference>
<dbReference type="InterPro" id="IPR033479">
    <property type="entry name" value="dCache_1"/>
</dbReference>
<comment type="caution">
    <text evidence="15">The sequence shown here is derived from an EMBL/GenBank/DDBJ whole genome shotgun (WGS) entry which is preliminary data.</text>
</comment>
<dbReference type="PROSITE" id="PS50111">
    <property type="entry name" value="CHEMOTAXIS_TRANSDUC_2"/>
    <property type="match status" value="1"/>
</dbReference>
<feature type="transmembrane region" description="Helical" evidence="12">
    <location>
        <begin position="16"/>
        <end position="36"/>
    </location>
</feature>
<feature type="domain" description="Methyl-accepting transducer" evidence="13">
    <location>
        <begin position="373"/>
        <end position="630"/>
    </location>
</feature>
<dbReference type="SUPFAM" id="SSF58104">
    <property type="entry name" value="Methyl-accepting chemotaxis protein (MCP) signaling domain"/>
    <property type="match status" value="1"/>
</dbReference>
<comment type="subcellular location">
    <subcellularLocation>
        <location evidence="1">Cell membrane</location>
        <topology evidence="1">Multi-pass membrane protein</topology>
    </subcellularLocation>
</comment>
<dbReference type="GO" id="GO:0007165">
    <property type="term" value="P:signal transduction"/>
    <property type="evidence" value="ECO:0007669"/>
    <property type="project" value="UniProtKB-KW"/>
</dbReference>
<dbReference type="PROSITE" id="PS50885">
    <property type="entry name" value="HAMP"/>
    <property type="match status" value="1"/>
</dbReference>
<dbReference type="PROSITE" id="PS51257">
    <property type="entry name" value="PROKAR_LIPOPROTEIN"/>
    <property type="match status" value="1"/>
</dbReference>
<dbReference type="GO" id="GO:0005886">
    <property type="term" value="C:plasma membrane"/>
    <property type="evidence" value="ECO:0007669"/>
    <property type="project" value="UniProtKB-SubCell"/>
</dbReference>
<evidence type="ECO:0000256" key="4">
    <source>
        <dbReference type="ARBA" id="ARBA00022500"/>
    </source>
</evidence>
<dbReference type="Gene3D" id="1.10.287.950">
    <property type="entry name" value="Methyl-accepting chemotaxis protein"/>
    <property type="match status" value="1"/>
</dbReference>
<dbReference type="CDD" id="cd11386">
    <property type="entry name" value="MCP_signal"/>
    <property type="match status" value="1"/>
</dbReference>
<reference evidence="15 16" key="1">
    <citation type="submission" date="2018-08" db="EMBL/GenBank/DDBJ databases">
        <title>Bacillus jemisoniae sp. nov., Bacillus chryseoplanitiae sp. nov., Bacillus resnikiae sp. nov., and Bacillus frankliniae sp. nov., isolated from Viking spacecraft and associated surfaces.</title>
        <authorList>
            <person name="Seuylemezian A."/>
            <person name="Vaishampayan P."/>
        </authorList>
    </citation>
    <scope>NUCLEOTIDE SEQUENCE [LARGE SCALE GENOMIC DNA]</scope>
    <source>
        <strain evidence="15 16">MA001</strain>
    </source>
</reference>
<evidence type="ECO:0000256" key="9">
    <source>
        <dbReference type="ARBA" id="ARBA00029447"/>
    </source>
</evidence>
<keyword evidence="7 12" id="KW-0472">Membrane</keyword>
<keyword evidence="11" id="KW-0175">Coiled coil</keyword>
<evidence type="ECO:0000259" key="13">
    <source>
        <dbReference type="PROSITE" id="PS50111"/>
    </source>
</evidence>
<keyword evidence="2" id="KW-1003">Cell membrane</keyword>
<evidence type="ECO:0000256" key="3">
    <source>
        <dbReference type="ARBA" id="ARBA00022481"/>
    </source>
</evidence>
<dbReference type="Gene3D" id="6.10.340.10">
    <property type="match status" value="1"/>
</dbReference>
<feature type="domain" description="HAMP" evidence="14">
    <location>
        <begin position="302"/>
        <end position="354"/>
    </location>
</feature>
<feature type="coiled-coil region" evidence="11">
    <location>
        <begin position="595"/>
        <end position="646"/>
    </location>
</feature>
<evidence type="ECO:0000256" key="10">
    <source>
        <dbReference type="PROSITE-ProRule" id="PRU00284"/>
    </source>
</evidence>
<dbReference type="Pfam" id="PF00672">
    <property type="entry name" value="HAMP"/>
    <property type="match status" value="1"/>
</dbReference>
<evidence type="ECO:0000256" key="6">
    <source>
        <dbReference type="ARBA" id="ARBA00022989"/>
    </source>
</evidence>
<comment type="similarity">
    <text evidence="9">Belongs to the methyl-accepting chemotaxis (MCP) protein family.</text>
</comment>
<dbReference type="Pfam" id="PF02743">
    <property type="entry name" value="dCache_1"/>
    <property type="match status" value="1"/>
</dbReference>
<proteinExistence type="inferred from homology"/>
<name>A0A398BBM7_9BACI</name>
<dbReference type="InterPro" id="IPR003660">
    <property type="entry name" value="HAMP_dom"/>
</dbReference>
<dbReference type="Pfam" id="PF00015">
    <property type="entry name" value="MCPsignal"/>
    <property type="match status" value="1"/>
</dbReference>
<evidence type="ECO:0000256" key="1">
    <source>
        <dbReference type="ARBA" id="ARBA00004651"/>
    </source>
</evidence>
<keyword evidence="4" id="KW-0145">Chemotaxis</keyword>
<dbReference type="AlphaFoldDB" id="A0A398BBM7"/>
<evidence type="ECO:0000256" key="2">
    <source>
        <dbReference type="ARBA" id="ARBA00022475"/>
    </source>
</evidence>